<evidence type="ECO:0000313" key="2">
    <source>
        <dbReference type="EMBL" id="MFC5519919.1"/>
    </source>
</evidence>
<evidence type="ECO:0000313" key="3">
    <source>
        <dbReference type="Proteomes" id="UP001596084"/>
    </source>
</evidence>
<protein>
    <recommendedName>
        <fullName evidence="4">ABC transporter substrate-binding protein</fullName>
    </recommendedName>
</protein>
<dbReference type="Proteomes" id="UP001596084">
    <property type="component" value="Unassembled WGS sequence"/>
</dbReference>
<proteinExistence type="predicted"/>
<organism evidence="2 3">
    <name type="scientific">Polaromonas jejuensis</name>
    <dbReference type="NCBI Taxonomy" id="457502"/>
    <lineage>
        <taxon>Bacteria</taxon>
        <taxon>Pseudomonadati</taxon>
        <taxon>Pseudomonadota</taxon>
        <taxon>Betaproteobacteria</taxon>
        <taxon>Burkholderiales</taxon>
        <taxon>Comamonadaceae</taxon>
        <taxon>Polaromonas</taxon>
    </lineage>
</organism>
<dbReference type="EMBL" id="JBHSMX010000008">
    <property type="protein sequence ID" value="MFC5519919.1"/>
    <property type="molecule type" value="Genomic_DNA"/>
</dbReference>
<feature type="chain" id="PRO_5047146761" description="ABC transporter substrate-binding protein" evidence="1">
    <location>
        <begin position="27"/>
        <end position="123"/>
    </location>
</feature>
<evidence type="ECO:0008006" key="4">
    <source>
        <dbReference type="Google" id="ProtNLM"/>
    </source>
</evidence>
<keyword evidence="1" id="KW-0732">Signal</keyword>
<accession>A0ABW0Q6K4</accession>
<evidence type="ECO:0000256" key="1">
    <source>
        <dbReference type="SAM" id="SignalP"/>
    </source>
</evidence>
<dbReference type="RefSeq" id="WP_068833747.1">
    <property type="nucleotide sequence ID" value="NZ_JBHSMX010000008.1"/>
</dbReference>
<comment type="caution">
    <text evidence="2">The sequence shown here is derived from an EMBL/GenBank/DDBJ whole genome shotgun (WGS) entry which is preliminary data.</text>
</comment>
<reference evidence="3" key="1">
    <citation type="journal article" date="2019" name="Int. J. Syst. Evol. Microbiol.">
        <title>The Global Catalogue of Microorganisms (GCM) 10K type strain sequencing project: providing services to taxonomists for standard genome sequencing and annotation.</title>
        <authorList>
            <consortium name="The Broad Institute Genomics Platform"/>
            <consortium name="The Broad Institute Genome Sequencing Center for Infectious Disease"/>
            <person name="Wu L."/>
            <person name="Ma J."/>
        </authorList>
    </citation>
    <scope>NUCLEOTIDE SEQUENCE [LARGE SCALE GENOMIC DNA]</scope>
    <source>
        <strain evidence="3">CGMCC 4.7277</strain>
    </source>
</reference>
<keyword evidence="3" id="KW-1185">Reference proteome</keyword>
<name>A0ABW0Q6K4_9BURK</name>
<dbReference type="Gene3D" id="3.40.50.2300">
    <property type="match status" value="1"/>
</dbReference>
<sequence length="123" mass="12843">MKLNEMIALTAIVFLGLTAAPRFSTAQQAASTARIGLILNSAFSPRATASTAGNGIPAQATPALEAFRQGLCELGYVEGENLALEVRYGAGQVERLPGLAAELVKFEMNVIAMTSANTPSLMD</sequence>
<feature type="signal peptide" evidence="1">
    <location>
        <begin position="1"/>
        <end position="26"/>
    </location>
</feature>
<gene>
    <name evidence="2" type="ORF">ACFPP7_03180</name>
</gene>